<feature type="compositionally biased region" description="Polar residues" evidence="1">
    <location>
        <begin position="243"/>
        <end position="252"/>
    </location>
</feature>
<sequence length="448" mass="48772">MPPPKAKTNASRVINRSRFCEGSMNDRISAAPPVSFLGPDERTSLEQPVPLAELRTSEDDSSAGAREKEKERQTFSRRSGTRLLAQAWEGVRGRLRLRKEQQQSQRQSQTQQQPQNLQIEDERIFSAWTAGFTNPPLSSLERPQTSHGDTPSARTRSQRAAKKASQPNLSAAATVAASNDSGYASPDEVLASYKQLVSQGFFKANAIHSTRVPAPGPPPRVPPPPAPTPQQREDLPRRKPRPSTASSINTDTPPMWPLSLAPVTPTVVRVPSAVRSPASASSRGTKRAAADSDDDDDTDHAGSDKENDDGNEMMDQVGSPNYILAKDIGPKRKLRKIMSNDFMFMPKTRDSASSTGSMGRRGGRRSVSASSSTLSQRNRLTKRAPTPHRLAAATVETGRSCSKKSSSDDGKPLSVVPDANRGIPALPPKFTYGEDRENNGPWRGLRIR</sequence>
<feature type="region of interest" description="Disordered" evidence="1">
    <location>
        <begin position="346"/>
        <end position="448"/>
    </location>
</feature>
<feature type="region of interest" description="Disordered" evidence="1">
    <location>
        <begin position="208"/>
        <end position="260"/>
    </location>
</feature>
<gene>
    <name evidence="2" type="ORF">VHEMI07318</name>
</gene>
<feature type="compositionally biased region" description="Basic and acidic residues" evidence="1">
    <location>
        <begin position="65"/>
        <end position="74"/>
    </location>
</feature>
<keyword evidence="3" id="KW-1185">Reference proteome</keyword>
<dbReference type="Proteomes" id="UP000039046">
    <property type="component" value="Unassembled WGS sequence"/>
</dbReference>
<accession>A0A0A1TLG9</accession>
<dbReference type="AlphaFoldDB" id="A0A0A1TLG9"/>
<dbReference type="HOGENOM" id="CLU_054057_0_0_1"/>
<dbReference type="EMBL" id="CDHN01000004">
    <property type="protein sequence ID" value="CEJ91618.1"/>
    <property type="molecule type" value="Genomic_DNA"/>
</dbReference>
<feature type="region of interest" description="Disordered" evidence="1">
    <location>
        <begin position="98"/>
        <end position="185"/>
    </location>
</feature>
<feature type="compositionally biased region" description="Low complexity" evidence="1">
    <location>
        <begin position="272"/>
        <end position="283"/>
    </location>
</feature>
<evidence type="ECO:0000256" key="1">
    <source>
        <dbReference type="SAM" id="MobiDB-lite"/>
    </source>
</evidence>
<evidence type="ECO:0000313" key="3">
    <source>
        <dbReference type="Proteomes" id="UP000039046"/>
    </source>
</evidence>
<feature type="compositionally biased region" description="Low complexity" evidence="1">
    <location>
        <begin position="365"/>
        <end position="375"/>
    </location>
</feature>
<feature type="compositionally biased region" description="Polar residues" evidence="1">
    <location>
        <begin position="165"/>
        <end position="182"/>
    </location>
</feature>
<protein>
    <submittedName>
        <fullName evidence="2">Uncharacterized protein</fullName>
    </submittedName>
</protein>
<feature type="compositionally biased region" description="Polar residues" evidence="1">
    <location>
        <begin position="131"/>
        <end position="155"/>
    </location>
</feature>
<feature type="region of interest" description="Disordered" evidence="1">
    <location>
        <begin position="272"/>
        <end position="326"/>
    </location>
</feature>
<feature type="compositionally biased region" description="Pro residues" evidence="1">
    <location>
        <begin position="214"/>
        <end position="228"/>
    </location>
</feature>
<proteinExistence type="predicted"/>
<feature type="region of interest" description="Disordered" evidence="1">
    <location>
        <begin position="23"/>
        <end position="81"/>
    </location>
</feature>
<name>A0A0A1TLG9_9HYPO</name>
<feature type="compositionally biased region" description="Low complexity" evidence="1">
    <location>
        <begin position="102"/>
        <end position="118"/>
    </location>
</feature>
<reference evidence="2 3" key="1">
    <citation type="journal article" date="2015" name="Genome Announc.">
        <title>Draft Genome Sequence and Gene Annotation of the Entomopathogenic Fungus Verticillium hemipterigenum.</title>
        <authorList>
            <person name="Horn F."/>
            <person name="Habel A."/>
            <person name="Scharf D.H."/>
            <person name="Dworschak J."/>
            <person name="Brakhage A.A."/>
            <person name="Guthke R."/>
            <person name="Hertweck C."/>
            <person name="Linde J."/>
        </authorList>
    </citation>
    <scope>NUCLEOTIDE SEQUENCE [LARGE SCALE GENOMIC DNA]</scope>
</reference>
<evidence type="ECO:0000313" key="2">
    <source>
        <dbReference type="EMBL" id="CEJ91618.1"/>
    </source>
</evidence>
<organism evidence="2 3">
    <name type="scientific">[Torrubiella] hemipterigena</name>
    <dbReference type="NCBI Taxonomy" id="1531966"/>
    <lineage>
        <taxon>Eukaryota</taxon>
        <taxon>Fungi</taxon>
        <taxon>Dikarya</taxon>
        <taxon>Ascomycota</taxon>
        <taxon>Pezizomycotina</taxon>
        <taxon>Sordariomycetes</taxon>
        <taxon>Hypocreomycetidae</taxon>
        <taxon>Hypocreales</taxon>
        <taxon>Clavicipitaceae</taxon>
        <taxon>Clavicipitaceae incertae sedis</taxon>
        <taxon>'Torrubiella' clade</taxon>
    </lineage>
</organism>